<dbReference type="SUPFAM" id="SSF46767">
    <property type="entry name" value="Methylated DNA-protein cysteine methyltransferase, C-terminal domain"/>
    <property type="match status" value="1"/>
</dbReference>
<protein>
    <recommendedName>
        <fullName evidence="3">methylated-DNA--[protein]-cysteine S-methyltransferase</fullName>
        <ecNumber evidence="3">2.1.1.63</ecNumber>
    </recommendedName>
</protein>
<evidence type="ECO:0000256" key="5">
    <source>
        <dbReference type="ARBA" id="ARBA00022679"/>
    </source>
</evidence>
<keyword evidence="6" id="KW-0227">DNA damage</keyword>
<keyword evidence="4 10" id="KW-0489">Methyltransferase</keyword>
<dbReference type="InterPro" id="IPR036217">
    <property type="entry name" value="MethylDNA_cys_MeTrfase_DNAb"/>
</dbReference>
<evidence type="ECO:0000256" key="4">
    <source>
        <dbReference type="ARBA" id="ARBA00022603"/>
    </source>
</evidence>
<reference evidence="10 11" key="1">
    <citation type="journal article" date="2015" name="Genome Announc.">
        <title>Genome Sequence of 'Candidatus Thioglobus autotrophica' Strain EF1, a Chemoautotroph from the SUP05 Clade of Marine Gammaproteobacteria.</title>
        <authorList>
            <person name="Shah V."/>
            <person name="Morris R.M."/>
        </authorList>
    </citation>
    <scope>NUCLEOTIDE SEQUENCE [LARGE SCALE GENOMIC DNA]</scope>
    <source>
        <strain evidence="10 11">EF1</strain>
    </source>
</reference>
<dbReference type="NCBIfam" id="TIGR00589">
    <property type="entry name" value="ogt"/>
    <property type="match status" value="1"/>
</dbReference>
<dbReference type="Gene3D" id="1.10.10.10">
    <property type="entry name" value="Winged helix-like DNA-binding domain superfamily/Winged helix DNA-binding domain"/>
    <property type="match status" value="1"/>
</dbReference>
<evidence type="ECO:0000313" key="11">
    <source>
        <dbReference type="Proteomes" id="UP000058020"/>
    </source>
</evidence>
<dbReference type="GO" id="GO:0006281">
    <property type="term" value="P:DNA repair"/>
    <property type="evidence" value="ECO:0007669"/>
    <property type="project" value="UniProtKB-KW"/>
</dbReference>
<dbReference type="GO" id="GO:0003908">
    <property type="term" value="F:methylated-DNA-[protein]-cysteine S-methyltransferase activity"/>
    <property type="evidence" value="ECO:0007669"/>
    <property type="project" value="UniProtKB-EC"/>
</dbReference>
<dbReference type="CDD" id="cd06445">
    <property type="entry name" value="ATase"/>
    <property type="match status" value="1"/>
</dbReference>
<dbReference type="RefSeq" id="WP_053951354.1">
    <property type="nucleotide sequence ID" value="NZ_CP010552.1"/>
</dbReference>
<dbReference type="PROSITE" id="PS00374">
    <property type="entry name" value="MGMT"/>
    <property type="match status" value="1"/>
</dbReference>
<evidence type="ECO:0000256" key="2">
    <source>
        <dbReference type="ARBA" id="ARBA00008711"/>
    </source>
</evidence>
<evidence type="ECO:0000256" key="8">
    <source>
        <dbReference type="ARBA" id="ARBA00049348"/>
    </source>
</evidence>
<evidence type="ECO:0000259" key="9">
    <source>
        <dbReference type="Pfam" id="PF01035"/>
    </source>
</evidence>
<dbReference type="STRING" id="1705394.SP60_03750"/>
<gene>
    <name evidence="10" type="ORF">SP60_03750</name>
</gene>
<proteinExistence type="inferred from homology"/>
<dbReference type="EC" id="2.1.1.63" evidence="3"/>
<evidence type="ECO:0000256" key="3">
    <source>
        <dbReference type="ARBA" id="ARBA00011918"/>
    </source>
</evidence>
<comment type="catalytic activity">
    <reaction evidence="8">
        <text>a 6-O-methyl-2'-deoxyguanosine in DNA + L-cysteinyl-[protein] = S-methyl-L-cysteinyl-[protein] + a 2'-deoxyguanosine in DNA</text>
        <dbReference type="Rhea" id="RHEA:24000"/>
        <dbReference type="Rhea" id="RHEA-COMP:10131"/>
        <dbReference type="Rhea" id="RHEA-COMP:10132"/>
        <dbReference type="Rhea" id="RHEA-COMP:11367"/>
        <dbReference type="Rhea" id="RHEA-COMP:11368"/>
        <dbReference type="ChEBI" id="CHEBI:29950"/>
        <dbReference type="ChEBI" id="CHEBI:82612"/>
        <dbReference type="ChEBI" id="CHEBI:85445"/>
        <dbReference type="ChEBI" id="CHEBI:85448"/>
        <dbReference type="EC" id="2.1.1.63"/>
    </reaction>
</comment>
<evidence type="ECO:0000256" key="1">
    <source>
        <dbReference type="ARBA" id="ARBA00001286"/>
    </source>
</evidence>
<accession>A0A0M4NTI9</accession>
<dbReference type="Pfam" id="PF01035">
    <property type="entry name" value="DNA_binding_1"/>
    <property type="match status" value="1"/>
</dbReference>
<name>A0A0M4NTI9_9GAMM</name>
<dbReference type="PANTHER" id="PTHR10815">
    <property type="entry name" value="METHYLATED-DNA--PROTEIN-CYSTEINE METHYLTRANSFERASE"/>
    <property type="match status" value="1"/>
</dbReference>
<dbReference type="KEGG" id="tho:SP60_03750"/>
<comment type="catalytic activity">
    <reaction evidence="1">
        <text>a 4-O-methyl-thymidine in DNA + L-cysteinyl-[protein] = a thymidine in DNA + S-methyl-L-cysteinyl-[protein]</text>
        <dbReference type="Rhea" id="RHEA:53428"/>
        <dbReference type="Rhea" id="RHEA-COMP:10131"/>
        <dbReference type="Rhea" id="RHEA-COMP:10132"/>
        <dbReference type="Rhea" id="RHEA-COMP:13555"/>
        <dbReference type="Rhea" id="RHEA-COMP:13556"/>
        <dbReference type="ChEBI" id="CHEBI:29950"/>
        <dbReference type="ChEBI" id="CHEBI:82612"/>
        <dbReference type="ChEBI" id="CHEBI:137386"/>
        <dbReference type="ChEBI" id="CHEBI:137387"/>
        <dbReference type="EC" id="2.1.1.63"/>
    </reaction>
</comment>
<dbReference type="InterPro" id="IPR001497">
    <property type="entry name" value="MethylDNA_cys_MeTrfase_AS"/>
</dbReference>
<dbReference type="PANTHER" id="PTHR10815:SF13">
    <property type="entry name" value="METHYLATED-DNA--PROTEIN-CYSTEINE METHYLTRANSFERASE"/>
    <property type="match status" value="1"/>
</dbReference>
<organism evidence="10 11">
    <name type="scientific">Candidatus Thioglobus autotrophicus</name>
    <dbReference type="NCBI Taxonomy" id="1705394"/>
    <lineage>
        <taxon>Bacteria</taxon>
        <taxon>Pseudomonadati</taxon>
        <taxon>Pseudomonadota</taxon>
        <taxon>Gammaproteobacteria</taxon>
        <taxon>Candidatus Pseudothioglobaceae</taxon>
        <taxon>Candidatus Thioglobus</taxon>
    </lineage>
</organism>
<feature type="domain" description="Methylated-DNA-[protein]-cysteine S-methyltransferase DNA binding" evidence="9">
    <location>
        <begin position="4"/>
        <end position="84"/>
    </location>
</feature>
<dbReference type="FunFam" id="1.10.10.10:FF:000214">
    <property type="entry name" value="Methylated-DNA--protein-cysteine methyltransferase"/>
    <property type="match status" value="1"/>
</dbReference>
<dbReference type="AlphaFoldDB" id="A0A0M4NTI9"/>
<sequence>MTAFQKLCYDTLKHHVPAGSVTTYGNLAKLMKHPKAYRAVGTAMNKNPNAPEVPCHRVVKSNGELGDYAFGSNLKQKRLQEEGVQVVNNKIVNFKDICL</sequence>
<dbReference type="Proteomes" id="UP000058020">
    <property type="component" value="Chromosome"/>
</dbReference>
<dbReference type="GO" id="GO:0032259">
    <property type="term" value="P:methylation"/>
    <property type="evidence" value="ECO:0007669"/>
    <property type="project" value="UniProtKB-KW"/>
</dbReference>
<keyword evidence="5 10" id="KW-0808">Transferase</keyword>
<evidence type="ECO:0000313" key="10">
    <source>
        <dbReference type="EMBL" id="ALE52407.1"/>
    </source>
</evidence>
<dbReference type="InterPro" id="IPR014048">
    <property type="entry name" value="MethylDNA_cys_MeTrfase_DNA-bd"/>
</dbReference>
<keyword evidence="11" id="KW-1185">Reference proteome</keyword>
<evidence type="ECO:0000256" key="7">
    <source>
        <dbReference type="ARBA" id="ARBA00023204"/>
    </source>
</evidence>
<evidence type="ECO:0000256" key="6">
    <source>
        <dbReference type="ARBA" id="ARBA00022763"/>
    </source>
</evidence>
<dbReference type="EMBL" id="CP010552">
    <property type="protein sequence ID" value="ALE52407.1"/>
    <property type="molecule type" value="Genomic_DNA"/>
</dbReference>
<dbReference type="InterPro" id="IPR036388">
    <property type="entry name" value="WH-like_DNA-bd_sf"/>
</dbReference>
<dbReference type="OrthoDB" id="9811249at2"/>
<comment type="similarity">
    <text evidence="2">Belongs to the MGMT family.</text>
</comment>
<keyword evidence="7" id="KW-0234">DNA repair</keyword>